<protein>
    <submittedName>
        <fullName evidence="2">Uncharacterized protein</fullName>
    </submittedName>
</protein>
<proteinExistence type="predicted"/>
<sequence>MKGKQFLTAGLATVATIHAAHNIYQGVEKRKAGHKAVAEGDMTPEEVRKEKAKARMRTAASVGIAGLGIKGAISEWKEISEMRGEYRKAQIERVERHQKRRDRAAIRSNQGRSRRVSPSRRIADAPYQSSSDLSPPDARNGRQRLYIDDDPYAPYAQDLPPPPGYDSRDSRDSRRG</sequence>
<dbReference type="Proteomes" id="UP000077154">
    <property type="component" value="Unassembled WGS sequence"/>
</dbReference>
<dbReference type="RefSeq" id="XP_024326503.1">
    <property type="nucleotide sequence ID" value="XM_024466306.1"/>
</dbReference>
<dbReference type="eggNOG" id="ENOG502S1DF">
    <property type="taxonomic scope" value="Eukaryota"/>
</dbReference>
<dbReference type="AlphaFoldDB" id="A0A177AGI9"/>
<organism evidence="2">
    <name type="scientific">Pseudogymnoascus destructans</name>
    <dbReference type="NCBI Taxonomy" id="655981"/>
    <lineage>
        <taxon>Eukaryota</taxon>
        <taxon>Fungi</taxon>
        <taxon>Dikarya</taxon>
        <taxon>Ascomycota</taxon>
        <taxon>Pezizomycotina</taxon>
        <taxon>Leotiomycetes</taxon>
        <taxon>Thelebolales</taxon>
        <taxon>Thelebolaceae</taxon>
        <taxon>Pseudogymnoascus</taxon>
    </lineage>
</organism>
<gene>
    <name evidence="2" type="ORF">VC83_02648</name>
</gene>
<dbReference type="OrthoDB" id="5407645at2759"/>
<dbReference type="EMBL" id="KV441390">
    <property type="protein sequence ID" value="OAF61226.1"/>
    <property type="molecule type" value="Genomic_DNA"/>
</dbReference>
<reference evidence="2" key="1">
    <citation type="submission" date="2016-03" db="EMBL/GenBank/DDBJ databases">
        <title>Updated assembly of Pseudogymnoascus destructans, the fungus causing white-nose syndrome of bats.</title>
        <authorList>
            <person name="Palmer J.M."/>
            <person name="Drees K.P."/>
            <person name="Foster J.T."/>
            <person name="Lindner D.L."/>
        </authorList>
    </citation>
    <scope>NUCLEOTIDE SEQUENCE [LARGE SCALE GENOMIC DNA]</scope>
    <source>
        <strain evidence="2">20631-21</strain>
    </source>
</reference>
<feature type="region of interest" description="Disordered" evidence="1">
    <location>
        <begin position="93"/>
        <end position="176"/>
    </location>
</feature>
<accession>A0A177AGI9</accession>
<dbReference type="VEuPathDB" id="FungiDB:GMDG_01116"/>
<feature type="compositionally biased region" description="Basic and acidic residues" evidence="1">
    <location>
        <begin position="166"/>
        <end position="176"/>
    </location>
</feature>
<evidence type="ECO:0000313" key="2">
    <source>
        <dbReference type="EMBL" id="OAF61226.1"/>
    </source>
</evidence>
<evidence type="ECO:0000256" key="1">
    <source>
        <dbReference type="SAM" id="MobiDB-lite"/>
    </source>
</evidence>
<name>A0A177AGI9_9PEZI</name>
<dbReference type="GeneID" id="36285727"/>